<protein>
    <submittedName>
        <fullName evidence="1">Uncharacterized protein</fullName>
    </submittedName>
</protein>
<evidence type="ECO:0000313" key="1">
    <source>
        <dbReference type="EMBL" id="MXU92287.1"/>
    </source>
</evidence>
<dbReference type="AlphaFoldDB" id="A0A6B0UR70"/>
<accession>A0A6B0UR70</accession>
<organism evidence="1">
    <name type="scientific">Ixodes ricinus</name>
    <name type="common">Common tick</name>
    <name type="synonym">Acarus ricinus</name>
    <dbReference type="NCBI Taxonomy" id="34613"/>
    <lineage>
        <taxon>Eukaryota</taxon>
        <taxon>Metazoa</taxon>
        <taxon>Ecdysozoa</taxon>
        <taxon>Arthropoda</taxon>
        <taxon>Chelicerata</taxon>
        <taxon>Arachnida</taxon>
        <taxon>Acari</taxon>
        <taxon>Parasitiformes</taxon>
        <taxon>Ixodida</taxon>
        <taxon>Ixodoidea</taxon>
        <taxon>Ixodidae</taxon>
        <taxon>Ixodinae</taxon>
        <taxon>Ixodes</taxon>
    </lineage>
</organism>
<sequence length="131" mass="14054">MTKSAFSLTICSSSSTHVPSSACSVRKNSMALIRVPFITRFRGDRKGRNSHFSSLASSISSGTARMFVKPFRKTTKTRLAPHLSADVAQSNAVSPAPRTITLPKSDGRVCLQPHIPGLLALDTSGRNVLDV</sequence>
<name>A0A6B0UR70_IXORI</name>
<proteinExistence type="predicted"/>
<dbReference type="EMBL" id="GIFC01010204">
    <property type="protein sequence ID" value="MXU92287.1"/>
    <property type="molecule type" value="Transcribed_RNA"/>
</dbReference>
<reference evidence="1" key="1">
    <citation type="submission" date="2019-12" db="EMBL/GenBank/DDBJ databases">
        <title>An insight into the sialome of adult female Ixodes ricinus ticks feeding for 6 days.</title>
        <authorList>
            <person name="Perner J."/>
            <person name="Ribeiro J.M.C."/>
        </authorList>
    </citation>
    <scope>NUCLEOTIDE SEQUENCE</scope>
    <source>
        <strain evidence="1">Semi-engorged</strain>
        <tissue evidence="1">Salivary glands</tissue>
    </source>
</reference>